<protein>
    <submittedName>
        <fullName evidence="1">Uncharacterized protein</fullName>
    </submittedName>
</protein>
<dbReference type="Proteomes" id="UP000465112">
    <property type="component" value="Chromosome 14"/>
</dbReference>
<proteinExistence type="predicted"/>
<evidence type="ECO:0000313" key="1">
    <source>
        <dbReference type="EMBL" id="KAF1380513.1"/>
    </source>
</evidence>
<evidence type="ECO:0000313" key="2">
    <source>
        <dbReference type="Proteomes" id="UP000465112"/>
    </source>
</evidence>
<organism evidence="1 2">
    <name type="scientific">Perca fluviatilis</name>
    <name type="common">European perch</name>
    <dbReference type="NCBI Taxonomy" id="8168"/>
    <lineage>
        <taxon>Eukaryota</taxon>
        <taxon>Metazoa</taxon>
        <taxon>Chordata</taxon>
        <taxon>Craniata</taxon>
        <taxon>Vertebrata</taxon>
        <taxon>Euteleostomi</taxon>
        <taxon>Actinopterygii</taxon>
        <taxon>Neopterygii</taxon>
        <taxon>Teleostei</taxon>
        <taxon>Neoteleostei</taxon>
        <taxon>Acanthomorphata</taxon>
        <taxon>Eupercaria</taxon>
        <taxon>Perciformes</taxon>
        <taxon>Percoidei</taxon>
        <taxon>Percidae</taxon>
        <taxon>Percinae</taxon>
        <taxon>Perca</taxon>
    </lineage>
</organism>
<keyword evidence="2" id="KW-1185">Reference proteome</keyword>
<reference evidence="1 2" key="1">
    <citation type="submission" date="2019-06" db="EMBL/GenBank/DDBJ databases">
        <title>A chromosome-scale genome assembly of the European perch, Perca fluviatilis.</title>
        <authorList>
            <person name="Roques C."/>
            <person name="Zahm M."/>
            <person name="Cabau C."/>
            <person name="Klopp C."/>
            <person name="Bouchez O."/>
            <person name="Donnadieu C."/>
            <person name="Kuhl H."/>
            <person name="Gislard M."/>
            <person name="Guendouz S."/>
            <person name="Journot L."/>
            <person name="Haffray P."/>
            <person name="Bestin A."/>
            <person name="Morvezen R."/>
            <person name="Feron R."/>
            <person name="Wen M."/>
            <person name="Jouanno E."/>
            <person name="Herpin A."/>
            <person name="Schartl M."/>
            <person name="Postlethwait J."/>
            <person name="Schaerlinger B."/>
            <person name="Chardard D."/>
            <person name="Lecocq T."/>
            <person name="Poncet C."/>
            <person name="Jaffrelo L."/>
            <person name="Lampietro C."/>
            <person name="Guiguen Y."/>
        </authorList>
    </citation>
    <scope>NUCLEOTIDE SEQUENCE [LARGE SCALE GENOMIC DNA]</scope>
    <source>
        <tissue evidence="1">Blood</tissue>
    </source>
</reference>
<dbReference type="AlphaFoldDB" id="A0A6A5EWR2"/>
<comment type="caution">
    <text evidence="1">The sequence shown here is derived from an EMBL/GenBank/DDBJ whole genome shotgun (WGS) entry which is preliminary data.</text>
</comment>
<dbReference type="EMBL" id="VHII01000014">
    <property type="protein sequence ID" value="KAF1380513.1"/>
    <property type="molecule type" value="Genomic_DNA"/>
</dbReference>
<name>A0A6A5EWR2_PERFL</name>
<sequence length="236" mass="26583">MYVCVLLNATCCYIMYSNSHNRSVIFWPVYSAVLYDKFRFLVEDWFLFCFSGCILSHTLTVRQGDPEQSCLFFSVSFSLFSLCLRNYSVHHIVLCLADVSSEQSHIHATLKMSSELQVGVGTVLCLSVDPLMMRHLNGRDGGHCFTLKLSKCIHPSFSSFSQTHTRTHTHTPNAEKERERDRSIIAVTRCVSPLQLPIISKNKPSVSHPEPIRSETEAHRPIGEAVAFAAIPVTNC</sequence>
<accession>A0A6A5EWR2</accession>
<gene>
    <name evidence="1" type="ORF">PFLUV_G00164560</name>
</gene>